<protein>
    <submittedName>
        <fullName evidence="2">Uncharacterized protein</fullName>
    </submittedName>
</protein>
<dbReference type="AlphaFoldDB" id="A0A1I8F991"/>
<reference evidence="2" key="1">
    <citation type="submission" date="2016-11" db="UniProtKB">
        <authorList>
            <consortium name="WormBaseParasite"/>
        </authorList>
    </citation>
    <scope>IDENTIFICATION</scope>
</reference>
<dbReference type="WBParaSite" id="maker-unitig_25562-snap-gene-0.1-mRNA-1">
    <property type="protein sequence ID" value="maker-unitig_25562-snap-gene-0.1-mRNA-1"/>
    <property type="gene ID" value="maker-unitig_25562-snap-gene-0.1"/>
</dbReference>
<accession>A0A1I8F991</accession>
<keyword evidence="1" id="KW-1185">Reference proteome</keyword>
<evidence type="ECO:0000313" key="2">
    <source>
        <dbReference type="WBParaSite" id="maker-unitig_25562-snap-gene-0.1-mRNA-1"/>
    </source>
</evidence>
<dbReference type="Proteomes" id="UP000095280">
    <property type="component" value="Unplaced"/>
</dbReference>
<evidence type="ECO:0000313" key="1">
    <source>
        <dbReference type="Proteomes" id="UP000095280"/>
    </source>
</evidence>
<proteinExistence type="predicted"/>
<sequence>AKDIGSQHKCQPAREGQRRQAGLHLGLPSGCRSLNRPSALLSIEADKKLFRLILGLRYNRLIDPADYFAHAYRVLVFGCIINYGINYCPRLSSCRGQENVSLLQRQQSRRPALARLCGRSGAPSDSRYSSLTCPLGTCTSSKYEFPDALLSGIGRSVSRYRTEQGHSIRRSDDRSPRSSLVVLVRRQHSRVAKPLRQFDSSLSDVVVEAASVGARFRFPSSSRMRIAV</sequence>
<organism evidence="1 2">
    <name type="scientific">Macrostomum lignano</name>
    <dbReference type="NCBI Taxonomy" id="282301"/>
    <lineage>
        <taxon>Eukaryota</taxon>
        <taxon>Metazoa</taxon>
        <taxon>Spiralia</taxon>
        <taxon>Lophotrochozoa</taxon>
        <taxon>Platyhelminthes</taxon>
        <taxon>Rhabditophora</taxon>
        <taxon>Macrostomorpha</taxon>
        <taxon>Macrostomida</taxon>
        <taxon>Macrostomidae</taxon>
        <taxon>Macrostomum</taxon>
    </lineage>
</organism>
<name>A0A1I8F991_9PLAT</name>